<evidence type="ECO:0000256" key="1">
    <source>
        <dbReference type="SAM" id="Phobius"/>
    </source>
</evidence>
<proteinExistence type="predicted"/>
<keyword evidence="1" id="KW-0472">Membrane</keyword>
<dbReference type="Proteomes" id="UP000663868">
    <property type="component" value="Unassembled WGS sequence"/>
</dbReference>
<dbReference type="AlphaFoldDB" id="A0A813MCU4"/>
<name>A0A813MCU4_9BILA</name>
<keyword evidence="1" id="KW-1133">Transmembrane helix</keyword>
<dbReference type="Proteomes" id="UP000663860">
    <property type="component" value="Unassembled WGS sequence"/>
</dbReference>
<comment type="caution">
    <text evidence="2">The sequence shown here is derived from an EMBL/GenBank/DDBJ whole genome shotgun (WGS) entry which is preliminary data.</text>
</comment>
<accession>A0A813MCU4</accession>
<feature type="transmembrane region" description="Helical" evidence="1">
    <location>
        <begin position="7"/>
        <end position="27"/>
    </location>
</feature>
<evidence type="ECO:0000313" key="2">
    <source>
        <dbReference type="EMBL" id="CAF0717573.1"/>
    </source>
</evidence>
<dbReference type="EMBL" id="CAJOBB010005185">
    <property type="protein sequence ID" value="CAF4119121.1"/>
    <property type="molecule type" value="Genomic_DNA"/>
</dbReference>
<evidence type="ECO:0000313" key="3">
    <source>
        <dbReference type="EMBL" id="CAF4119121.1"/>
    </source>
</evidence>
<dbReference type="EMBL" id="CAJNOE010000006">
    <property type="protein sequence ID" value="CAF0717573.1"/>
    <property type="molecule type" value="Genomic_DNA"/>
</dbReference>
<keyword evidence="1" id="KW-0812">Transmembrane</keyword>
<reference evidence="2" key="1">
    <citation type="submission" date="2021-02" db="EMBL/GenBank/DDBJ databases">
        <authorList>
            <person name="Nowell W R."/>
        </authorList>
    </citation>
    <scope>NUCLEOTIDE SEQUENCE</scope>
</reference>
<evidence type="ECO:0000313" key="4">
    <source>
        <dbReference type="Proteomes" id="UP000663860"/>
    </source>
</evidence>
<organism evidence="2 4">
    <name type="scientific">Adineta steineri</name>
    <dbReference type="NCBI Taxonomy" id="433720"/>
    <lineage>
        <taxon>Eukaryota</taxon>
        <taxon>Metazoa</taxon>
        <taxon>Spiralia</taxon>
        <taxon>Gnathifera</taxon>
        <taxon>Rotifera</taxon>
        <taxon>Eurotatoria</taxon>
        <taxon>Bdelloidea</taxon>
        <taxon>Adinetida</taxon>
        <taxon>Adinetidae</taxon>
        <taxon>Adineta</taxon>
    </lineage>
</organism>
<gene>
    <name evidence="2" type="ORF">IZO911_LOCUS1381</name>
    <name evidence="3" type="ORF">KXQ929_LOCUS35536</name>
</gene>
<protein>
    <submittedName>
        <fullName evidence="2">Uncharacterized protein</fullName>
    </submittedName>
</protein>
<sequence>MHFDTRLLIVYIFLFTINFLLCCGQYSDEQSYLSLIEFQRGGPFTNVILSSPHGGFLGANLSSNKKGKSSVNEILTTPLSQLPSGGCYNNTLDRCVYTLRDCLRSDSNNGDKISFRPDARCIIDRSSTSAMYTLTKAISEAFSFDYRPFTILNKLTRQYVDPTEDLLTGTFLLESATRVYMDYHRLIAMSKEAIRSSSRGLFIEFIFHKNSQTIQLGYGFEPSRSIIATKPSQSTINELISRSGPSIIKGNNSLGYFLHLNGFQSVLPLEHQRQIQYRVSTHSTRTHADQRFNAILFSYPIERLRTHTLKLEAIRIAKAIEQFIKTNNIKSRSPPRCLSSVNSIRILLLLLFLSQFFFCYIHL</sequence>